<dbReference type="EMBL" id="VIAR01000001">
    <property type="protein sequence ID" value="TQD40619.1"/>
    <property type="molecule type" value="Genomic_DNA"/>
</dbReference>
<dbReference type="SUPFAM" id="SSF69618">
    <property type="entry name" value="HemD-like"/>
    <property type="match status" value="1"/>
</dbReference>
<dbReference type="CDD" id="cd06578">
    <property type="entry name" value="HemD"/>
    <property type="match status" value="1"/>
</dbReference>
<accession>A0A507ZT94</accession>
<dbReference type="AlphaFoldDB" id="A0A507ZT94"/>
<dbReference type="PANTHER" id="PTHR12390">
    <property type="entry name" value="UROPORPHYRINOGEN III SYNTHASE"/>
    <property type="match status" value="1"/>
</dbReference>
<organism evidence="2 3">
    <name type="scientific">Haloflavibacter putidus</name>
    <dbReference type="NCBI Taxonomy" id="2576776"/>
    <lineage>
        <taxon>Bacteria</taxon>
        <taxon>Pseudomonadati</taxon>
        <taxon>Bacteroidota</taxon>
        <taxon>Flavobacteriia</taxon>
        <taxon>Flavobacteriales</taxon>
        <taxon>Flavobacteriaceae</taxon>
        <taxon>Haloflavibacter</taxon>
    </lineage>
</organism>
<protein>
    <submittedName>
        <fullName evidence="2">Uroporphyrinogen-III synthase</fullName>
    </submittedName>
</protein>
<evidence type="ECO:0000313" key="2">
    <source>
        <dbReference type="EMBL" id="TQD40619.1"/>
    </source>
</evidence>
<dbReference type="Proteomes" id="UP000317169">
    <property type="component" value="Unassembled WGS sequence"/>
</dbReference>
<dbReference type="InterPro" id="IPR003754">
    <property type="entry name" value="4pyrrol_synth_uPrphyn_synth"/>
</dbReference>
<dbReference type="GO" id="GO:0004852">
    <property type="term" value="F:uroporphyrinogen-III synthase activity"/>
    <property type="evidence" value="ECO:0007669"/>
    <property type="project" value="InterPro"/>
</dbReference>
<dbReference type="GO" id="GO:0005829">
    <property type="term" value="C:cytosol"/>
    <property type="evidence" value="ECO:0007669"/>
    <property type="project" value="TreeGrafter"/>
</dbReference>
<name>A0A507ZT94_9FLAO</name>
<comment type="caution">
    <text evidence="2">The sequence shown here is derived from an EMBL/GenBank/DDBJ whole genome shotgun (WGS) entry which is preliminary data.</text>
</comment>
<proteinExistence type="predicted"/>
<gene>
    <name evidence="2" type="ORF">FKR84_01175</name>
</gene>
<sequence length="226" mass="25354">MPHPSILSTKKLQPSQESLLLQAGVGLVSYSAIKIQPKLAPNLPQNIENAIITSQNTFRAIRNKTTIENAFVVGEKTASLLKKNNIKVETYTNYAADLVQEIKEKYAHKHFVFPCSSKRRETIPSGLNKNKITFTEVEAYKTSLNPKKFKQVFEGILFFSPSGVESFYQENSPKPETVLFCIGTTTASAAKKYSDNLIIAGKPTIESVIVSVVKHFFPERWKEKEL</sequence>
<dbReference type="Gene3D" id="3.40.50.10090">
    <property type="match status" value="2"/>
</dbReference>
<dbReference type="PANTHER" id="PTHR12390:SF0">
    <property type="entry name" value="UROPORPHYRINOGEN-III SYNTHASE"/>
    <property type="match status" value="1"/>
</dbReference>
<dbReference type="Pfam" id="PF02602">
    <property type="entry name" value="HEM4"/>
    <property type="match status" value="1"/>
</dbReference>
<dbReference type="RefSeq" id="WP_141420350.1">
    <property type="nucleotide sequence ID" value="NZ_VIAR01000001.1"/>
</dbReference>
<keyword evidence="3" id="KW-1185">Reference proteome</keyword>
<feature type="domain" description="Tetrapyrrole biosynthesis uroporphyrinogen III synthase" evidence="1">
    <location>
        <begin position="19"/>
        <end position="209"/>
    </location>
</feature>
<reference evidence="2 3" key="1">
    <citation type="submission" date="2019-06" db="EMBL/GenBank/DDBJ databases">
        <title>Flavibacter putida gen. nov., sp. nov., a novel marine bacterium of the family Flavobacteriaceae isolated from coastal seawater.</title>
        <authorList>
            <person name="Feng X."/>
        </authorList>
    </citation>
    <scope>NUCLEOTIDE SEQUENCE [LARGE SCALE GENOMIC DNA]</scope>
    <source>
        <strain evidence="2 3">PLHSN227</strain>
    </source>
</reference>
<evidence type="ECO:0000313" key="3">
    <source>
        <dbReference type="Proteomes" id="UP000317169"/>
    </source>
</evidence>
<dbReference type="InterPro" id="IPR039793">
    <property type="entry name" value="UROS/Hem4"/>
</dbReference>
<dbReference type="GO" id="GO:0006780">
    <property type="term" value="P:uroporphyrinogen III biosynthetic process"/>
    <property type="evidence" value="ECO:0007669"/>
    <property type="project" value="InterPro"/>
</dbReference>
<evidence type="ECO:0000259" key="1">
    <source>
        <dbReference type="Pfam" id="PF02602"/>
    </source>
</evidence>
<dbReference type="OrthoDB" id="1523900at2"/>
<dbReference type="InterPro" id="IPR036108">
    <property type="entry name" value="4pyrrol_syn_uPrphyn_synt_sf"/>
</dbReference>